<dbReference type="EMBL" id="JAMBOL010000033">
    <property type="protein sequence ID" value="MCM3716255.1"/>
    <property type="molecule type" value="Genomic_DNA"/>
</dbReference>
<gene>
    <name evidence="1" type="ORF">M3202_19615</name>
</gene>
<dbReference type="Proteomes" id="UP001139179">
    <property type="component" value="Unassembled WGS sequence"/>
</dbReference>
<dbReference type="RefSeq" id="WP_251224926.1">
    <property type="nucleotide sequence ID" value="NZ_JAMBOL010000033.1"/>
</dbReference>
<accession>A0A9X2IQF7</accession>
<sequence length="352" mass="42187">MNKSNSKHTELKIEGFRFNYQLMERMKMCEMPASSWVVFLTLLSDTDSRGILRTYSLSEWSETLGISYSTLYSGFKMLERCHFVEEVIINDLPYLKINEYEELNSSQEVSYRDKKSLNYFNVPRSLFDTDILKSLVHKHHVSGILFILNLFNRFRNAIRKKMMRLEYTMTKLKELLGKRDGKDIREFMTILKNVFDIEIIECEERKCKDDKMQIRVYKYSIIFRSVYLQDPDVFNFRQLMGKYGESLTHFLDTVGLNHTKKDTRDILIAFRQEVMAKTTHFEQKGDRLLRDIFMISLSSIEKQFTSLHQHRIKKLGAYFRVTFRDWVNKVMEWDTTAEERIHAYLRELQFNT</sequence>
<proteinExistence type="predicted"/>
<dbReference type="AlphaFoldDB" id="A0A9X2IQF7"/>
<name>A0A9X2IQF7_9BACI</name>
<evidence type="ECO:0000313" key="1">
    <source>
        <dbReference type="EMBL" id="MCM3716255.1"/>
    </source>
</evidence>
<comment type="caution">
    <text evidence="1">The sequence shown here is derived from an EMBL/GenBank/DDBJ whole genome shotgun (WGS) entry which is preliminary data.</text>
</comment>
<evidence type="ECO:0000313" key="2">
    <source>
        <dbReference type="Proteomes" id="UP001139179"/>
    </source>
</evidence>
<reference evidence="1" key="1">
    <citation type="submission" date="2022-05" db="EMBL/GenBank/DDBJ databases">
        <title>Comparative Genomics of Spacecraft Associated Microbes.</title>
        <authorList>
            <person name="Tran M.T."/>
            <person name="Wright A."/>
            <person name="Seuylemezian A."/>
            <person name="Eisen J."/>
            <person name="Coil D."/>
        </authorList>
    </citation>
    <scope>NUCLEOTIDE SEQUENCE</scope>
    <source>
        <strain evidence="1">214.1.1</strain>
    </source>
</reference>
<organism evidence="1 2">
    <name type="scientific">Halalkalibacter oceani</name>
    <dbReference type="NCBI Taxonomy" id="1653776"/>
    <lineage>
        <taxon>Bacteria</taxon>
        <taxon>Bacillati</taxon>
        <taxon>Bacillota</taxon>
        <taxon>Bacilli</taxon>
        <taxon>Bacillales</taxon>
        <taxon>Bacillaceae</taxon>
        <taxon>Halalkalibacter</taxon>
    </lineage>
</organism>
<keyword evidence="2" id="KW-1185">Reference proteome</keyword>
<protein>
    <submittedName>
        <fullName evidence="1">Uncharacterized protein</fullName>
    </submittedName>
</protein>